<dbReference type="Proteomes" id="UP000440498">
    <property type="component" value="Unassembled WGS sequence"/>
</dbReference>
<dbReference type="Pfam" id="PF04773">
    <property type="entry name" value="FecR"/>
    <property type="match status" value="1"/>
</dbReference>
<sequence>MRNQFHTILAAMLLGLGLLASAAQAGEAGKVVFVAGQASVGTRPVALDAAIQEGDELTTGADGYVYVKTVDQGFLVLRPNSKARIVAYHIDTQNPANTRVKLELLQGVARSISGAGVKQARQNFRFNTPVAAIGVRGTDFVVYTDQQTSRVTVVSGGVVVSGFAGGCGPEGGGPCEGGASRELFAGQAGLMLQVQRGQTSPQLLRSPVMSPADQGAPARPDEPAGKVGATSPSGDVNLDAQKSNNVLNNSKQITQTSNNNPGGGTTVPPLVDQKPDVPLVNPPVDVTPPVVVRSEPEVFWGRYQAIAGAKVDAELQAKLNSGKYEAPLFAGGYQITRPIANNLTMPKEGSVSFALTSSDATLQRTGRDAVVAAVEDAHLNVNFATKAFDTGLTVVGDGLRVPISSSGTITNSIISKGMFVNPTLGSTIVRGYLGGANATEAAYIFQNIQPGVTVTGGTTWSR</sequence>
<comment type="caution">
    <text evidence="4">The sequence shown here is derived from an EMBL/GenBank/DDBJ whole genome shotgun (WGS) entry which is preliminary data.</text>
</comment>
<dbReference type="PANTHER" id="PTHR38731:SF3">
    <property type="entry name" value="BLL6125 PROTEIN"/>
    <property type="match status" value="1"/>
</dbReference>
<proteinExistence type="predicted"/>
<name>A0A6A7N480_9BURK</name>
<dbReference type="AlphaFoldDB" id="A0A6A7N480"/>
<keyword evidence="2" id="KW-0732">Signal</keyword>
<keyword evidence="5" id="KW-1185">Reference proteome</keyword>
<feature type="domain" description="FecR protein" evidence="3">
    <location>
        <begin position="55"/>
        <end position="158"/>
    </location>
</feature>
<evidence type="ECO:0000313" key="5">
    <source>
        <dbReference type="Proteomes" id="UP000440498"/>
    </source>
</evidence>
<dbReference type="EMBL" id="WHUG01000006">
    <property type="protein sequence ID" value="MQA39879.1"/>
    <property type="molecule type" value="Genomic_DNA"/>
</dbReference>
<dbReference type="RefSeq" id="WP_152839130.1">
    <property type="nucleotide sequence ID" value="NZ_WHUG01000006.1"/>
</dbReference>
<accession>A0A6A7N480</accession>
<feature type="chain" id="PRO_5025667621" description="FecR protein domain-containing protein" evidence="2">
    <location>
        <begin position="26"/>
        <end position="462"/>
    </location>
</feature>
<dbReference type="Gene3D" id="2.60.120.1440">
    <property type="match status" value="1"/>
</dbReference>
<reference evidence="4 5" key="1">
    <citation type="submission" date="2019-10" db="EMBL/GenBank/DDBJ databases">
        <title>Two novel species isolated from a subtropical stream in China.</title>
        <authorList>
            <person name="Lu H."/>
        </authorList>
    </citation>
    <scope>NUCLEOTIDE SEQUENCE [LARGE SCALE GENOMIC DNA]</scope>
    <source>
        <strain evidence="4 5">FT29W</strain>
    </source>
</reference>
<dbReference type="PANTHER" id="PTHR38731">
    <property type="entry name" value="LIPL45-RELATED LIPOPROTEIN-RELATED"/>
    <property type="match status" value="1"/>
</dbReference>
<feature type="signal peptide" evidence="2">
    <location>
        <begin position="1"/>
        <end position="25"/>
    </location>
</feature>
<dbReference type="InterPro" id="IPR006860">
    <property type="entry name" value="FecR"/>
</dbReference>
<feature type="compositionally biased region" description="Polar residues" evidence="1">
    <location>
        <begin position="230"/>
        <end position="260"/>
    </location>
</feature>
<gene>
    <name evidence="4" type="ORF">GEV02_17140</name>
</gene>
<organism evidence="4 5">
    <name type="scientific">Rugamonas aquatica</name>
    <dbReference type="NCBI Taxonomy" id="2743357"/>
    <lineage>
        <taxon>Bacteria</taxon>
        <taxon>Pseudomonadati</taxon>
        <taxon>Pseudomonadota</taxon>
        <taxon>Betaproteobacteria</taxon>
        <taxon>Burkholderiales</taxon>
        <taxon>Oxalobacteraceae</taxon>
        <taxon>Telluria group</taxon>
        <taxon>Rugamonas</taxon>
    </lineage>
</organism>
<evidence type="ECO:0000313" key="4">
    <source>
        <dbReference type="EMBL" id="MQA39879.1"/>
    </source>
</evidence>
<evidence type="ECO:0000256" key="1">
    <source>
        <dbReference type="SAM" id="MobiDB-lite"/>
    </source>
</evidence>
<feature type="region of interest" description="Disordered" evidence="1">
    <location>
        <begin position="197"/>
        <end position="274"/>
    </location>
</feature>
<protein>
    <recommendedName>
        <fullName evidence="3">FecR protein domain-containing protein</fullName>
    </recommendedName>
</protein>
<evidence type="ECO:0000259" key="3">
    <source>
        <dbReference type="Pfam" id="PF04773"/>
    </source>
</evidence>
<evidence type="ECO:0000256" key="2">
    <source>
        <dbReference type="SAM" id="SignalP"/>
    </source>
</evidence>